<dbReference type="PROSITE" id="PS51898">
    <property type="entry name" value="TYR_RECOMBINASE"/>
    <property type="match status" value="1"/>
</dbReference>
<protein>
    <submittedName>
        <fullName evidence="3">Tyrosine-type recombinase/integrase</fullName>
    </submittedName>
</protein>
<sequence length="216" mass="25246">MLSSVRVFFQHLVRKGIYEQNPLQDIPLLPENDIVPFVFTPEQIDQLLIAVCKRIRKAQWCYLKDLSQYMAMVLIARCGLRISEPLRLMRNHYRQEEKTLYIEKTKFKKDRLIPVPMAVATEIENYLAVRDTLLKNYHVPYLLIGNLRGKLQQNSVSYTFRQAVKAIGLDQPRQVIGNKNFSSPTVHSLRYYAAFRIMPSCLPVFDRDSDPSWLTP</sequence>
<dbReference type="EMBL" id="JACNJH010000129">
    <property type="protein sequence ID" value="MBC8361292.1"/>
    <property type="molecule type" value="Genomic_DNA"/>
</dbReference>
<evidence type="ECO:0000313" key="3">
    <source>
        <dbReference type="EMBL" id="MBC8361292.1"/>
    </source>
</evidence>
<reference evidence="3 4" key="1">
    <citation type="submission" date="2020-08" db="EMBL/GenBank/DDBJ databases">
        <title>Bridging the membrane lipid divide: bacteria of the FCB group superphylum have the potential to synthesize archaeal ether lipids.</title>
        <authorList>
            <person name="Villanueva L."/>
            <person name="Von Meijenfeldt F.A.B."/>
            <person name="Westbye A.B."/>
            <person name="Yadav S."/>
            <person name="Hopmans E.C."/>
            <person name="Dutilh B.E."/>
            <person name="Sinninghe Damste J.S."/>
        </authorList>
    </citation>
    <scope>NUCLEOTIDE SEQUENCE [LARGE SCALE GENOMIC DNA]</scope>
    <source>
        <strain evidence="3">NIOZ-UU30</strain>
    </source>
</reference>
<dbReference type="AlphaFoldDB" id="A0A8J6NKH9"/>
<organism evidence="3 4">
    <name type="scientific">Candidatus Desulfatibia profunda</name>
    <dbReference type="NCBI Taxonomy" id="2841695"/>
    <lineage>
        <taxon>Bacteria</taxon>
        <taxon>Pseudomonadati</taxon>
        <taxon>Thermodesulfobacteriota</taxon>
        <taxon>Desulfobacteria</taxon>
        <taxon>Desulfobacterales</taxon>
        <taxon>Desulfobacterales incertae sedis</taxon>
        <taxon>Candidatus Desulfatibia</taxon>
    </lineage>
</organism>
<dbReference type="GO" id="GO:0006310">
    <property type="term" value="P:DNA recombination"/>
    <property type="evidence" value="ECO:0007669"/>
    <property type="project" value="UniProtKB-KW"/>
</dbReference>
<gene>
    <name evidence="3" type="ORF">H8E23_07835</name>
</gene>
<evidence type="ECO:0000256" key="1">
    <source>
        <dbReference type="ARBA" id="ARBA00023172"/>
    </source>
</evidence>
<dbReference type="InterPro" id="IPR002104">
    <property type="entry name" value="Integrase_catalytic"/>
</dbReference>
<keyword evidence="1" id="KW-0233">DNA recombination</keyword>
<evidence type="ECO:0000259" key="2">
    <source>
        <dbReference type="PROSITE" id="PS51898"/>
    </source>
</evidence>
<proteinExistence type="predicted"/>
<dbReference type="SUPFAM" id="SSF56349">
    <property type="entry name" value="DNA breaking-rejoining enzymes"/>
    <property type="match status" value="1"/>
</dbReference>
<comment type="caution">
    <text evidence="3">The sequence shown here is derived from an EMBL/GenBank/DDBJ whole genome shotgun (WGS) entry which is preliminary data.</text>
</comment>
<dbReference type="InterPro" id="IPR013762">
    <property type="entry name" value="Integrase-like_cat_sf"/>
</dbReference>
<dbReference type="GO" id="GO:0015074">
    <property type="term" value="P:DNA integration"/>
    <property type="evidence" value="ECO:0007669"/>
    <property type="project" value="InterPro"/>
</dbReference>
<dbReference type="Pfam" id="PF00589">
    <property type="entry name" value="Phage_integrase"/>
    <property type="match status" value="1"/>
</dbReference>
<dbReference type="Proteomes" id="UP000603434">
    <property type="component" value="Unassembled WGS sequence"/>
</dbReference>
<feature type="domain" description="Tyr recombinase" evidence="2">
    <location>
        <begin position="34"/>
        <end position="216"/>
    </location>
</feature>
<accession>A0A8J6NKH9</accession>
<dbReference type="InterPro" id="IPR011010">
    <property type="entry name" value="DNA_brk_join_enz"/>
</dbReference>
<name>A0A8J6NKH9_9BACT</name>
<dbReference type="Gene3D" id="1.10.443.10">
    <property type="entry name" value="Intergrase catalytic core"/>
    <property type="match status" value="1"/>
</dbReference>
<dbReference type="GO" id="GO:0003677">
    <property type="term" value="F:DNA binding"/>
    <property type="evidence" value="ECO:0007669"/>
    <property type="project" value="InterPro"/>
</dbReference>
<evidence type="ECO:0000313" key="4">
    <source>
        <dbReference type="Proteomes" id="UP000603434"/>
    </source>
</evidence>